<dbReference type="SUPFAM" id="SSF55073">
    <property type="entry name" value="Nucleotide cyclase"/>
    <property type="match status" value="1"/>
</dbReference>
<reference evidence="8 9" key="1">
    <citation type="submission" date="2020-08" db="EMBL/GenBank/DDBJ databases">
        <title>Cohnella phylogeny.</title>
        <authorList>
            <person name="Dunlap C."/>
        </authorList>
    </citation>
    <scope>NUCLEOTIDE SEQUENCE [LARGE SCALE GENOMIC DNA]</scope>
    <source>
        <strain evidence="8 9">DSM 25241</strain>
    </source>
</reference>
<evidence type="ECO:0000313" key="9">
    <source>
        <dbReference type="Proteomes" id="UP000535838"/>
    </source>
</evidence>
<dbReference type="NCBIfam" id="TIGR00254">
    <property type="entry name" value="GGDEF"/>
    <property type="match status" value="1"/>
</dbReference>
<dbReference type="Gene3D" id="3.30.450.20">
    <property type="entry name" value="PAS domain"/>
    <property type="match status" value="2"/>
</dbReference>
<evidence type="ECO:0000256" key="2">
    <source>
        <dbReference type="ARBA" id="ARBA00022475"/>
    </source>
</evidence>
<gene>
    <name evidence="8" type="ORF">H7B67_27980</name>
</gene>
<dbReference type="CDD" id="cd18773">
    <property type="entry name" value="PDC1_HK_sensor"/>
    <property type="match status" value="1"/>
</dbReference>
<dbReference type="InterPro" id="IPR029151">
    <property type="entry name" value="Sensor-like_sf"/>
</dbReference>
<organism evidence="8 9">
    <name type="scientific">Cohnella thailandensis</name>
    <dbReference type="NCBI Taxonomy" id="557557"/>
    <lineage>
        <taxon>Bacteria</taxon>
        <taxon>Bacillati</taxon>
        <taxon>Bacillota</taxon>
        <taxon>Bacilli</taxon>
        <taxon>Bacillales</taxon>
        <taxon>Paenibacillaceae</taxon>
        <taxon>Cohnella</taxon>
    </lineage>
</organism>
<feature type="transmembrane region" description="Helical" evidence="6">
    <location>
        <begin position="285"/>
        <end position="307"/>
    </location>
</feature>
<sequence>MSADKERKSGIRLSLIIIIVVFFSVVVSYALSMTIGYTTQKKSLTENTLELNQITANELSRTTETIIQSMQDTLKSASDYISSGQWKQEDLQQQIDFLRGSVPYFNSVVIVNAAGLVTVTSPEALQLKGTTVSSEQSKEALRLRKPLISDPYRASTGRLIIMASYPIYDRDGGYAGFIGGSVYLQEPNVFQKILGQQGVNENGSYYYVVDSRGNLIYHPDASRIGENVSDNAIVKQLLQGKSGQLTVENSRSIKFLAGAAIIPAAGWGIISQTPASVVTESVEEVIAKVVLISAPIMLLVLLIVIFVSHRLSSPLNRLAHLASSLNSGAAQTVRLPDRKHWNYETNELYSAVSEAFRLLDKRAEEFSNQAHTDPLTGLTNRRLMDAIVSRWAEEGVPFAVVMMDLDRFKAVNDTYGHQMGDEVLRFLARHMLEEKGTNDYCCRYGGEEFVFLLPFRTEAQAYEIAEKLRSRIESETSPTGKPVTLSLGISSYPLQASTVEDLFRQADDALYQAKQQGRNRTILYDAAAATVEPE</sequence>
<dbReference type="Proteomes" id="UP000535838">
    <property type="component" value="Unassembled WGS sequence"/>
</dbReference>
<dbReference type="Gene3D" id="6.10.340.10">
    <property type="match status" value="1"/>
</dbReference>
<dbReference type="SUPFAM" id="SSF103190">
    <property type="entry name" value="Sensory domain-like"/>
    <property type="match status" value="2"/>
</dbReference>
<dbReference type="AlphaFoldDB" id="A0A841T5M5"/>
<dbReference type="Pfam" id="PF02743">
    <property type="entry name" value="dCache_1"/>
    <property type="match status" value="1"/>
</dbReference>
<evidence type="ECO:0000256" key="5">
    <source>
        <dbReference type="ARBA" id="ARBA00023136"/>
    </source>
</evidence>
<protein>
    <submittedName>
        <fullName evidence="8">Diguanylate cyclase</fullName>
    </submittedName>
</protein>
<keyword evidence="4 6" id="KW-1133">Transmembrane helix</keyword>
<feature type="transmembrane region" description="Helical" evidence="6">
    <location>
        <begin position="255"/>
        <end position="273"/>
    </location>
</feature>
<dbReference type="CDD" id="cd12912">
    <property type="entry name" value="PDC2_MCP_like"/>
    <property type="match status" value="1"/>
</dbReference>
<name>A0A841T5M5_9BACL</name>
<comment type="caution">
    <text evidence="8">The sequence shown here is derived from an EMBL/GenBank/DDBJ whole genome shotgun (WGS) entry which is preliminary data.</text>
</comment>
<dbReference type="InterPro" id="IPR033479">
    <property type="entry name" value="dCache_1"/>
</dbReference>
<evidence type="ECO:0000256" key="4">
    <source>
        <dbReference type="ARBA" id="ARBA00022989"/>
    </source>
</evidence>
<dbReference type="PROSITE" id="PS50887">
    <property type="entry name" value="GGDEF"/>
    <property type="match status" value="1"/>
</dbReference>
<evidence type="ECO:0000256" key="1">
    <source>
        <dbReference type="ARBA" id="ARBA00004651"/>
    </source>
</evidence>
<dbReference type="InterPro" id="IPR029787">
    <property type="entry name" value="Nucleotide_cyclase"/>
</dbReference>
<dbReference type="GO" id="GO:0052621">
    <property type="term" value="F:diguanylate cyclase activity"/>
    <property type="evidence" value="ECO:0007669"/>
    <property type="project" value="TreeGrafter"/>
</dbReference>
<dbReference type="Pfam" id="PF00990">
    <property type="entry name" value="GGDEF"/>
    <property type="match status" value="1"/>
</dbReference>
<dbReference type="InterPro" id="IPR043128">
    <property type="entry name" value="Rev_trsase/Diguanyl_cyclase"/>
</dbReference>
<dbReference type="Gene3D" id="3.30.70.270">
    <property type="match status" value="1"/>
</dbReference>
<dbReference type="CDD" id="cd01949">
    <property type="entry name" value="GGDEF"/>
    <property type="match status" value="1"/>
</dbReference>
<evidence type="ECO:0000313" key="8">
    <source>
        <dbReference type="EMBL" id="MBB6637985.1"/>
    </source>
</evidence>
<evidence type="ECO:0000259" key="7">
    <source>
        <dbReference type="PROSITE" id="PS50887"/>
    </source>
</evidence>
<keyword evidence="3 6" id="KW-0812">Transmembrane</keyword>
<dbReference type="GO" id="GO:0005886">
    <property type="term" value="C:plasma membrane"/>
    <property type="evidence" value="ECO:0007669"/>
    <property type="project" value="UniProtKB-SubCell"/>
</dbReference>
<keyword evidence="9" id="KW-1185">Reference proteome</keyword>
<evidence type="ECO:0000256" key="3">
    <source>
        <dbReference type="ARBA" id="ARBA00022692"/>
    </source>
</evidence>
<dbReference type="SMART" id="SM00267">
    <property type="entry name" value="GGDEF"/>
    <property type="match status" value="1"/>
</dbReference>
<keyword evidence="2" id="KW-1003">Cell membrane</keyword>
<feature type="transmembrane region" description="Helical" evidence="6">
    <location>
        <begin position="12"/>
        <end position="32"/>
    </location>
</feature>
<dbReference type="PANTHER" id="PTHR45138">
    <property type="entry name" value="REGULATORY COMPONENTS OF SENSORY TRANSDUCTION SYSTEM"/>
    <property type="match status" value="1"/>
</dbReference>
<accession>A0A841T5M5</accession>
<keyword evidence="5 6" id="KW-0472">Membrane</keyword>
<evidence type="ECO:0000256" key="6">
    <source>
        <dbReference type="SAM" id="Phobius"/>
    </source>
</evidence>
<comment type="subcellular location">
    <subcellularLocation>
        <location evidence="1">Cell membrane</location>
        <topology evidence="1">Multi-pass membrane protein</topology>
    </subcellularLocation>
</comment>
<dbReference type="RefSeq" id="WP_185123193.1">
    <property type="nucleotide sequence ID" value="NZ_JACJVQ010000027.1"/>
</dbReference>
<feature type="domain" description="GGDEF" evidence="7">
    <location>
        <begin position="396"/>
        <end position="526"/>
    </location>
</feature>
<dbReference type="InterPro" id="IPR050469">
    <property type="entry name" value="Diguanylate_Cyclase"/>
</dbReference>
<dbReference type="FunFam" id="3.30.70.270:FF:000001">
    <property type="entry name" value="Diguanylate cyclase domain protein"/>
    <property type="match status" value="1"/>
</dbReference>
<dbReference type="EMBL" id="JACJVQ010000027">
    <property type="protein sequence ID" value="MBB6637985.1"/>
    <property type="molecule type" value="Genomic_DNA"/>
</dbReference>
<proteinExistence type="predicted"/>
<dbReference type="InterPro" id="IPR000160">
    <property type="entry name" value="GGDEF_dom"/>
</dbReference>
<dbReference type="PANTHER" id="PTHR45138:SF9">
    <property type="entry name" value="DIGUANYLATE CYCLASE DGCM-RELATED"/>
    <property type="match status" value="1"/>
</dbReference>